<evidence type="ECO:0000313" key="3">
    <source>
        <dbReference type="EMBL" id="AEI07251.1"/>
    </source>
</evidence>
<protein>
    <recommendedName>
        <fullName evidence="5">LTXXQ motif family protein</fullName>
    </recommendedName>
</protein>
<evidence type="ECO:0000313" key="4">
    <source>
        <dbReference type="Proteomes" id="UP000007730"/>
    </source>
</evidence>
<dbReference type="Proteomes" id="UP000007730">
    <property type="component" value="Chromosome"/>
</dbReference>
<feature type="signal peptide" evidence="2">
    <location>
        <begin position="1"/>
        <end position="24"/>
    </location>
</feature>
<dbReference type="EMBL" id="CP002826">
    <property type="protein sequence ID" value="AEI07251.1"/>
    <property type="molecule type" value="Genomic_DNA"/>
</dbReference>
<feature type="compositionally biased region" description="Low complexity" evidence="1">
    <location>
        <begin position="308"/>
        <end position="321"/>
    </location>
</feature>
<dbReference type="PATRIC" id="fig|504832.7.peg.2702"/>
<feature type="compositionally biased region" description="Gly residues" evidence="1">
    <location>
        <begin position="48"/>
        <end position="62"/>
    </location>
</feature>
<keyword evidence="4" id="KW-1185">Reference proteome</keyword>
<dbReference type="GO" id="GO:0042597">
    <property type="term" value="C:periplasmic space"/>
    <property type="evidence" value="ECO:0007669"/>
    <property type="project" value="InterPro"/>
</dbReference>
<evidence type="ECO:0008006" key="5">
    <source>
        <dbReference type="Google" id="ProtNLM"/>
    </source>
</evidence>
<evidence type="ECO:0000256" key="2">
    <source>
        <dbReference type="SAM" id="SignalP"/>
    </source>
</evidence>
<dbReference type="AlphaFoldDB" id="F8BT48"/>
<feature type="region of interest" description="Disordered" evidence="1">
    <location>
        <begin position="48"/>
        <end position="91"/>
    </location>
</feature>
<feature type="compositionally biased region" description="Low complexity" evidence="1">
    <location>
        <begin position="138"/>
        <end position="149"/>
    </location>
</feature>
<feature type="chain" id="PRO_5003374142" description="LTXXQ motif family protein" evidence="2">
    <location>
        <begin position="25"/>
        <end position="606"/>
    </location>
</feature>
<dbReference type="HOGENOM" id="CLU_031456_0_0_5"/>
<accession>F8BT48</accession>
<dbReference type="eggNOG" id="COG1570">
    <property type="taxonomic scope" value="Bacteria"/>
</dbReference>
<name>F8BT48_AFIC5</name>
<organism evidence="3 4">
    <name type="scientific">Afipia carboxidovorans (strain ATCC 49405 / DSM 1227 / KCTC 32145 / OM5)</name>
    <name type="common">Oligotropha carboxidovorans</name>
    <dbReference type="NCBI Taxonomy" id="504832"/>
    <lineage>
        <taxon>Bacteria</taxon>
        <taxon>Pseudomonadati</taxon>
        <taxon>Pseudomonadota</taxon>
        <taxon>Alphaproteobacteria</taxon>
        <taxon>Hyphomicrobiales</taxon>
        <taxon>Nitrobacteraceae</taxon>
        <taxon>Afipia</taxon>
    </lineage>
</organism>
<gene>
    <name evidence="3" type="ordered locus">OCA5_c25560</name>
</gene>
<dbReference type="OrthoDB" id="7348740at2"/>
<keyword evidence="2" id="KW-0732">Signal</keyword>
<dbReference type="KEGG" id="ocg:OCA5_c25560"/>
<feature type="region of interest" description="Disordered" evidence="1">
    <location>
        <begin position="120"/>
        <end position="167"/>
    </location>
</feature>
<dbReference type="Pfam" id="PF07813">
    <property type="entry name" value="LTXXQ"/>
    <property type="match status" value="2"/>
</dbReference>
<evidence type="ECO:0000256" key="1">
    <source>
        <dbReference type="SAM" id="MobiDB-lite"/>
    </source>
</evidence>
<reference evidence="3 4" key="1">
    <citation type="journal article" date="2011" name="J. Bacteriol.">
        <title>Complete genome sequences of the chemolithoautotrophic Oligotropha carboxidovorans strains OM4 and OM5.</title>
        <authorList>
            <person name="Volland S."/>
            <person name="Rachinger M."/>
            <person name="Strittmatter A."/>
            <person name="Daniel R."/>
            <person name="Gottschalk G."/>
            <person name="Meyer O."/>
        </authorList>
    </citation>
    <scope>NUCLEOTIDE SEQUENCE [LARGE SCALE GENOMIC DNA]</scope>
    <source>
        <strain evidence="4">ATCC 49405 / DSM 1227 / KCTC 32145 / OM5</strain>
    </source>
</reference>
<feature type="region of interest" description="Disordered" evidence="1">
    <location>
        <begin position="308"/>
        <end position="328"/>
    </location>
</feature>
<sequence length="606" mass="64868">MQRVLKVAAVAAVLLMVFSIDSFARPRGGPGGGGGVHMGARVGGGGGGHFGGARSFQGGGARHFGSAPRSFGGPRNFGGARQFHGAPRNFAGPRHFGGGRHFSAPRQFNAPRQFGGRHFRGGSRHFAGPRGHTVRSMGNRGNRAASRANRMPRNATRGVSPQRAGMGIANVNRGNVNRAARLNSPRANAVRQGLRSREVRGALGNRNALRNPAARAALVASAATAGWHNGRRHHHHRGWWRHGRGGYGWVGPLFWPFAYYDLYDYGFWGYDDGYAFWDYGYGDIYAGLFSPYGYDTLTGYLPSQRRATTTAARSGSGSSSAPAKDQARVHEGDELARMCGADSGDIAGLPIDKIQQAISPDDAQRATLDELANASVKAAETIRAACPTSLALTAPGRLASMEQRIEAMKAGLDIIQPAMEKFYSLLNDEQKAKLTALAPRNPQPAKTESANADQSCGITSLSDAVAWPTDEINKRLQPNEEQRAKLTALQDATFKAAESLKATCQPSAALTPPARLAAAGQRLDALLGAVKSVHAALNDFYGTLSDEQKAQFEAIGPARSAELNEAEAEPEEKPAARKSRRHSRRTHHGLPGGMENVLRHIITVVR</sequence>
<dbReference type="STRING" id="504832.OCA5_c25560"/>
<proteinExistence type="predicted"/>
<feature type="compositionally biased region" description="Basic residues" evidence="1">
    <location>
        <begin position="576"/>
        <end position="588"/>
    </location>
</feature>
<feature type="region of interest" description="Disordered" evidence="1">
    <location>
        <begin position="562"/>
        <end position="593"/>
    </location>
</feature>
<dbReference type="InterPro" id="IPR012899">
    <property type="entry name" value="LTXXQ"/>
</dbReference>